<evidence type="ECO:0000313" key="4">
    <source>
        <dbReference type="EMBL" id="KAJ7349189.1"/>
    </source>
</evidence>
<dbReference type="Gene3D" id="3.40.710.10">
    <property type="entry name" value="DD-peptidase/beta-lactamase superfamily"/>
    <property type="match status" value="1"/>
</dbReference>
<dbReference type="SUPFAM" id="SSF56601">
    <property type="entry name" value="beta-lactamase/transpeptidase-like"/>
    <property type="match status" value="1"/>
</dbReference>
<dbReference type="EMBL" id="JARIHO010000016">
    <property type="protein sequence ID" value="KAJ7349189.1"/>
    <property type="molecule type" value="Genomic_DNA"/>
</dbReference>
<dbReference type="Pfam" id="PF00144">
    <property type="entry name" value="Beta-lactamase"/>
    <property type="match status" value="1"/>
</dbReference>
<dbReference type="PANTHER" id="PTHR43283:SF17">
    <property type="entry name" value="(LOVD), PUTATIVE (AFU_ORTHOLOGUE AFUA_5G00920)-RELATED"/>
    <property type="match status" value="1"/>
</dbReference>
<accession>A0AAD7A491</accession>
<proteinExistence type="inferred from homology"/>
<dbReference type="PANTHER" id="PTHR43283">
    <property type="entry name" value="BETA-LACTAMASE-RELATED"/>
    <property type="match status" value="1"/>
</dbReference>
<dbReference type="GO" id="GO:0016787">
    <property type="term" value="F:hydrolase activity"/>
    <property type="evidence" value="ECO:0007669"/>
    <property type="project" value="UniProtKB-KW"/>
</dbReference>
<evidence type="ECO:0000313" key="5">
    <source>
        <dbReference type="Proteomes" id="UP001218218"/>
    </source>
</evidence>
<dbReference type="InterPro" id="IPR001466">
    <property type="entry name" value="Beta-lactam-related"/>
</dbReference>
<evidence type="ECO:0000259" key="3">
    <source>
        <dbReference type="Pfam" id="PF00144"/>
    </source>
</evidence>
<gene>
    <name evidence="4" type="ORF">DFH08DRAFT_137717</name>
</gene>
<evidence type="ECO:0000256" key="2">
    <source>
        <dbReference type="ARBA" id="ARBA00022801"/>
    </source>
</evidence>
<dbReference type="InterPro" id="IPR050789">
    <property type="entry name" value="Diverse_Enzym_Activities"/>
</dbReference>
<dbReference type="Proteomes" id="UP001218218">
    <property type="component" value="Unassembled WGS sequence"/>
</dbReference>
<evidence type="ECO:0000256" key="1">
    <source>
        <dbReference type="ARBA" id="ARBA00009009"/>
    </source>
</evidence>
<dbReference type="AlphaFoldDB" id="A0AAD7A491"/>
<feature type="domain" description="Beta-lactamase-related" evidence="3">
    <location>
        <begin position="16"/>
        <end position="384"/>
    </location>
</feature>
<organism evidence="4 5">
    <name type="scientific">Mycena albidolilacea</name>
    <dbReference type="NCBI Taxonomy" id="1033008"/>
    <lineage>
        <taxon>Eukaryota</taxon>
        <taxon>Fungi</taxon>
        <taxon>Dikarya</taxon>
        <taxon>Basidiomycota</taxon>
        <taxon>Agaricomycotina</taxon>
        <taxon>Agaricomycetes</taxon>
        <taxon>Agaricomycetidae</taxon>
        <taxon>Agaricales</taxon>
        <taxon>Marasmiineae</taxon>
        <taxon>Mycenaceae</taxon>
        <taxon>Mycena</taxon>
    </lineage>
</organism>
<keyword evidence="5" id="KW-1185">Reference proteome</keyword>
<reference evidence="4" key="1">
    <citation type="submission" date="2023-03" db="EMBL/GenBank/DDBJ databases">
        <title>Massive genome expansion in bonnet fungi (Mycena s.s.) driven by repeated elements and novel gene families across ecological guilds.</title>
        <authorList>
            <consortium name="Lawrence Berkeley National Laboratory"/>
            <person name="Harder C.B."/>
            <person name="Miyauchi S."/>
            <person name="Viragh M."/>
            <person name="Kuo A."/>
            <person name="Thoen E."/>
            <person name="Andreopoulos B."/>
            <person name="Lu D."/>
            <person name="Skrede I."/>
            <person name="Drula E."/>
            <person name="Henrissat B."/>
            <person name="Morin E."/>
            <person name="Kohler A."/>
            <person name="Barry K."/>
            <person name="LaButti K."/>
            <person name="Morin E."/>
            <person name="Salamov A."/>
            <person name="Lipzen A."/>
            <person name="Mereny Z."/>
            <person name="Hegedus B."/>
            <person name="Baldrian P."/>
            <person name="Stursova M."/>
            <person name="Weitz H."/>
            <person name="Taylor A."/>
            <person name="Grigoriev I.V."/>
            <person name="Nagy L.G."/>
            <person name="Martin F."/>
            <person name="Kauserud H."/>
        </authorList>
    </citation>
    <scope>NUCLEOTIDE SEQUENCE</scope>
    <source>
        <strain evidence="4">CBHHK002</strain>
    </source>
</reference>
<keyword evidence="2" id="KW-0378">Hydrolase</keyword>
<protein>
    <submittedName>
        <fullName evidence="4">Beta-lactamase family protein</fullName>
    </submittedName>
</protein>
<sequence length="409" mass="44114">MDTFEAALVKATNSATREVLGAVGLVVDNAGKVLYHYAAGNQSLSPSAPLVNADNTITLGSAGKFITHLAALQCVDRKLLGLDDQLSPWLPELDALQVIEPSDAEPGFVLRPPISKITLRHLLTHSSGLGGGDEPLVERWRASPAGTAHAAATADAHVIVKLFAHPLLFEPGEGYRYGGSIYFTQLLIARLTDRRMGEYVQANIFTPLGMENSTFLPETRRDVCEKLLQKVQRTPDGLVSLDEETRDVTVSVRDLGVLFADLIGPASKILSSESIDLLFAPQLSEGSKVLADLRGEKDGETYPVPSQLPAPVEVDGVPTLPVWDLEGKGLMLNWTLAGLLVEGTHGLPLGMPPKTVTWNGMPNVVWAMHRERGVALLFATQVVPVDDEKVVKIQMEFFKGAWATYGNGA</sequence>
<name>A0AAD7A491_9AGAR</name>
<comment type="similarity">
    <text evidence="1">Belongs to the class-A beta-lactamase family.</text>
</comment>
<comment type="caution">
    <text evidence="4">The sequence shown here is derived from an EMBL/GenBank/DDBJ whole genome shotgun (WGS) entry which is preliminary data.</text>
</comment>
<dbReference type="InterPro" id="IPR012338">
    <property type="entry name" value="Beta-lactam/transpept-like"/>
</dbReference>